<dbReference type="SUPFAM" id="SSF47473">
    <property type="entry name" value="EF-hand"/>
    <property type="match status" value="1"/>
</dbReference>
<feature type="chain" id="PRO_5043920169" evidence="5">
    <location>
        <begin position="31"/>
        <end position="259"/>
    </location>
</feature>
<feature type="domain" description="EF-hand" evidence="6">
    <location>
        <begin position="82"/>
        <end position="117"/>
    </location>
</feature>
<keyword evidence="2 5" id="KW-0732">Signal</keyword>
<gene>
    <name evidence="7" type="ORF">XNOV1_A032214</name>
</gene>
<keyword evidence="4" id="KW-0106">Calcium</keyword>
<evidence type="ECO:0000256" key="1">
    <source>
        <dbReference type="ARBA" id="ARBA00022723"/>
    </source>
</evidence>
<organism evidence="7 8">
    <name type="scientific">Xyrichtys novacula</name>
    <name type="common">Pearly razorfish</name>
    <name type="synonym">Hemipteronotus novacula</name>
    <dbReference type="NCBI Taxonomy" id="13765"/>
    <lineage>
        <taxon>Eukaryota</taxon>
        <taxon>Metazoa</taxon>
        <taxon>Chordata</taxon>
        <taxon>Craniata</taxon>
        <taxon>Vertebrata</taxon>
        <taxon>Euteleostomi</taxon>
        <taxon>Actinopterygii</taxon>
        <taxon>Neopterygii</taxon>
        <taxon>Teleostei</taxon>
        <taxon>Neoteleostei</taxon>
        <taxon>Acanthomorphata</taxon>
        <taxon>Eupercaria</taxon>
        <taxon>Labriformes</taxon>
        <taxon>Labridae</taxon>
        <taxon>Xyrichtys</taxon>
    </lineage>
</organism>
<sequence>MQTGMLAESQLGRLLLCILFLFSLIHLCLAAPGFTGTQGEGSHSSAPALANPFSSGDDDRRLLQIFIQASMTNGPGGPEISTREQEVFYMFGLYDYDHGGFLDGLELMRLVSEYNHHHSPGAQPTEQVVAMVDFLLQTQDLNQDGLLTPLELLSPPLPLIQDSVNNGAPNQEQGVAVEEKLPYPSADENTVGEETIEHRQGVHEEIKPQDEDLPQQEVKPQEEELMHLEEQHGQQIPEAQAAEEGQVHQVPVHQGQPEM</sequence>
<keyword evidence="1" id="KW-0479">Metal-binding</keyword>
<evidence type="ECO:0000313" key="7">
    <source>
        <dbReference type="EMBL" id="CAJ1048902.1"/>
    </source>
</evidence>
<evidence type="ECO:0000256" key="2">
    <source>
        <dbReference type="ARBA" id="ARBA00022729"/>
    </source>
</evidence>
<keyword evidence="8" id="KW-1185">Reference proteome</keyword>
<dbReference type="Gene3D" id="1.10.238.10">
    <property type="entry name" value="EF-hand"/>
    <property type="match status" value="1"/>
</dbReference>
<dbReference type="PANTHER" id="PTHR23104">
    <property type="entry name" value="MULTIPLE COAGULATION FACTOR DEFICIENCY PROTEIN 2 NEURAL STEM CELL DERIVED NEURONAL SURVIVAL PROTEIN"/>
    <property type="match status" value="1"/>
</dbReference>
<dbReference type="EMBL" id="OY660864">
    <property type="protein sequence ID" value="CAJ1048902.1"/>
    <property type="molecule type" value="Genomic_DNA"/>
</dbReference>
<dbReference type="Proteomes" id="UP001178508">
    <property type="component" value="Chromosome 1"/>
</dbReference>
<dbReference type="PROSITE" id="PS00018">
    <property type="entry name" value="EF_HAND_1"/>
    <property type="match status" value="2"/>
</dbReference>
<reference evidence="7" key="1">
    <citation type="submission" date="2023-08" db="EMBL/GenBank/DDBJ databases">
        <authorList>
            <person name="Alioto T."/>
            <person name="Alioto T."/>
            <person name="Gomez Garrido J."/>
        </authorList>
    </citation>
    <scope>NUCLEOTIDE SEQUENCE</scope>
</reference>
<name>A0AAV1EJT4_XYRNO</name>
<dbReference type="GO" id="GO:0005509">
    <property type="term" value="F:calcium ion binding"/>
    <property type="evidence" value="ECO:0007669"/>
    <property type="project" value="InterPro"/>
</dbReference>
<dbReference type="InterPro" id="IPR052110">
    <property type="entry name" value="MCFD2-like"/>
</dbReference>
<protein>
    <submittedName>
        <fullName evidence="7">Cell growth regulator with EF hand domain protein 1</fullName>
    </submittedName>
</protein>
<dbReference type="InterPro" id="IPR011992">
    <property type="entry name" value="EF-hand-dom_pair"/>
</dbReference>
<dbReference type="InterPro" id="IPR002048">
    <property type="entry name" value="EF_hand_dom"/>
</dbReference>
<dbReference type="PROSITE" id="PS50222">
    <property type="entry name" value="EF_HAND_2"/>
    <property type="match status" value="1"/>
</dbReference>
<feature type="signal peptide" evidence="5">
    <location>
        <begin position="1"/>
        <end position="30"/>
    </location>
</feature>
<proteinExistence type="predicted"/>
<evidence type="ECO:0000256" key="5">
    <source>
        <dbReference type="SAM" id="SignalP"/>
    </source>
</evidence>
<evidence type="ECO:0000313" key="8">
    <source>
        <dbReference type="Proteomes" id="UP001178508"/>
    </source>
</evidence>
<evidence type="ECO:0000259" key="6">
    <source>
        <dbReference type="PROSITE" id="PS50222"/>
    </source>
</evidence>
<evidence type="ECO:0000256" key="3">
    <source>
        <dbReference type="ARBA" id="ARBA00022737"/>
    </source>
</evidence>
<keyword evidence="3" id="KW-0677">Repeat</keyword>
<evidence type="ECO:0000256" key="4">
    <source>
        <dbReference type="ARBA" id="ARBA00022837"/>
    </source>
</evidence>
<dbReference type="InterPro" id="IPR018247">
    <property type="entry name" value="EF_Hand_1_Ca_BS"/>
</dbReference>
<dbReference type="PANTHER" id="PTHR23104:SF15">
    <property type="entry name" value="CELL GROWTH REGULATOR WITH EF HAND DOMAIN PROTEIN 1"/>
    <property type="match status" value="1"/>
</dbReference>
<accession>A0AAV1EJT4</accession>
<dbReference type="AlphaFoldDB" id="A0AAV1EJT4"/>